<name>A0A0E9TA66_ANGAN</name>
<evidence type="ECO:0000313" key="1">
    <source>
        <dbReference type="EMBL" id="JAH49770.1"/>
    </source>
</evidence>
<reference evidence="1" key="2">
    <citation type="journal article" date="2015" name="Fish Shellfish Immunol.">
        <title>Early steps in the European eel (Anguilla anguilla)-Vibrio vulnificus interaction in the gills: Role of the RtxA13 toxin.</title>
        <authorList>
            <person name="Callol A."/>
            <person name="Pajuelo D."/>
            <person name="Ebbesson L."/>
            <person name="Teles M."/>
            <person name="MacKenzie S."/>
            <person name="Amaro C."/>
        </authorList>
    </citation>
    <scope>NUCLEOTIDE SEQUENCE</scope>
</reference>
<reference evidence="1" key="1">
    <citation type="submission" date="2014-11" db="EMBL/GenBank/DDBJ databases">
        <authorList>
            <person name="Amaro Gonzalez C."/>
        </authorList>
    </citation>
    <scope>NUCLEOTIDE SEQUENCE</scope>
</reference>
<proteinExistence type="predicted"/>
<accession>A0A0E9TA66</accession>
<sequence length="29" mass="3438">MKKKGYRINFRGCEDLFTPFHKTISLFCG</sequence>
<dbReference type="AlphaFoldDB" id="A0A0E9TA66"/>
<organism evidence="1">
    <name type="scientific">Anguilla anguilla</name>
    <name type="common">European freshwater eel</name>
    <name type="synonym">Muraena anguilla</name>
    <dbReference type="NCBI Taxonomy" id="7936"/>
    <lineage>
        <taxon>Eukaryota</taxon>
        <taxon>Metazoa</taxon>
        <taxon>Chordata</taxon>
        <taxon>Craniata</taxon>
        <taxon>Vertebrata</taxon>
        <taxon>Euteleostomi</taxon>
        <taxon>Actinopterygii</taxon>
        <taxon>Neopterygii</taxon>
        <taxon>Teleostei</taxon>
        <taxon>Anguilliformes</taxon>
        <taxon>Anguillidae</taxon>
        <taxon>Anguilla</taxon>
    </lineage>
</organism>
<dbReference type="EMBL" id="GBXM01058807">
    <property type="protein sequence ID" value="JAH49770.1"/>
    <property type="molecule type" value="Transcribed_RNA"/>
</dbReference>
<protein>
    <submittedName>
        <fullName evidence="1">Uncharacterized protein</fullName>
    </submittedName>
</protein>